<reference evidence="1" key="1">
    <citation type="submission" date="2019-03" db="EMBL/GenBank/DDBJ databases">
        <title>Influence of Wolbachia on prevalence, viral load and diversity of Culex pipiens densoviruses.</title>
        <authorList>
            <person name="Altinli M."/>
            <person name="Atyame C."/>
            <person name="Courcelle M."/>
            <person name="Justy F."/>
            <person name="Weill M."/>
            <person name="Sicard M."/>
        </authorList>
    </citation>
    <scope>NUCLEOTIDE SEQUENCE</scope>
    <source>
        <strain evidence="1">Elmanar_10_2011</strain>
    </source>
</reference>
<accession>A0A7D3P698</accession>
<name>A0A7D3P698_9VIRU</name>
<protein>
    <submittedName>
        <fullName evidence="1">NS3</fullName>
    </submittedName>
</protein>
<evidence type="ECO:0000313" key="1">
    <source>
        <dbReference type="EMBL" id="QJU71394.1"/>
    </source>
</evidence>
<organism evidence="1">
    <name type="scientific">Culex pipiens densovirus</name>
    <dbReference type="NCBI Taxonomy" id="185638"/>
    <lineage>
        <taxon>Viruses</taxon>
        <taxon>Monodnaviria</taxon>
        <taxon>Shotokuvirae</taxon>
        <taxon>Cossaviricota</taxon>
        <taxon>Quintoviricetes</taxon>
        <taxon>Piccovirales</taxon>
        <taxon>Parvoviridae</taxon>
        <taxon>Densovirinae</taxon>
        <taxon>Protoambidensovirus</taxon>
        <taxon>Protoambidensovirus dipteran1</taxon>
    </lineage>
</organism>
<proteinExistence type="predicted"/>
<dbReference type="EMBL" id="MK722527">
    <property type="protein sequence ID" value="QJU71394.1"/>
    <property type="molecule type" value="Genomic_DNA"/>
</dbReference>
<sequence>MEVPSLLHQSFKKCVNSNINLKDLNRISLPVYGDFTSNVPVPFNKAINNPSVVAVFPWNRDEICQYKFDVEQRRIRSIKRRLQF</sequence>